<name>A0ABX3KV39_9PAST</name>
<dbReference type="Pfam" id="PF06144">
    <property type="entry name" value="DNA_pol3_delta"/>
    <property type="match status" value="1"/>
</dbReference>
<comment type="catalytic activity">
    <reaction evidence="8">
        <text>DNA(n) + a 2'-deoxyribonucleoside 5'-triphosphate = DNA(n+1) + diphosphate</text>
        <dbReference type="Rhea" id="RHEA:22508"/>
        <dbReference type="Rhea" id="RHEA-COMP:17339"/>
        <dbReference type="Rhea" id="RHEA-COMP:17340"/>
        <dbReference type="ChEBI" id="CHEBI:33019"/>
        <dbReference type="ChEBI" id="CHEBI:61560"/>
        <dbReference type="ChEBI" id="CHEBI:173112"/>
        <dbReference type="EC" id="2.7.7.7"/>
    </reaction>
</comment>
<dbReference type="Proteomes" id="UP000188820">
    <property type="component" value="Unassembled WGS sequence"/>
</dbReference>
<proteinExistence type="inferred from homology"/>
<dbReference type="CDD" id="cd18138">
    <property type="entry name" value="HLD_clamp_pol_III_delta"/>
    <property type="match status" value="1"/>
</dbReference>
<feature type="domain" description="DNA polymerase III delta N-terminal" evidence="10">
    <location>
        <begin position="21"/>
        <end position="142"/>
    </location>
</feature>
<dbReference type="InterPro" id="IPR008921">
    <property type="entry name" value="DNA_pol3_clamp-load_cplx_C"/>
</dbReference>
<evidence type="ECO:0000256" key="2">
    <source>
        <dbReference type="ARBA" id="ARBA00017703"/>
    </source>
</evidence>
<dbReference type="InterPro" id="IPR005790">
    <property type="entry name" value="DNA_polIII_delta"/>
</dbReference>
<dbReference type="PANTHER" id="PTHR34388">
    <property type="entry name" value="DNA POLYMERASE III SUBUNIT DELTA"/>
    <property type="match status" value="1"/>
</dbReference>
<keyword evidence="4" id="KW-0548">Nucleotidyltransferase</keyword>
<dbReference type="InterPro" id="IPR027417">
    <property type="entry name" value="P-loop_NTPase"/>
</dbReference>
<dbReference type="EMBL" id="MLAA01000041">
    <property type="protein sequence ID" value="OOF67428.1"/>
    <property type="molecule type" value="Genomic_DNA"/>
</dbReference>
<protein>
    <recommendedName>
        <fullName evidence="2 9">DNA polymerase III subunit delta</fullName>
        <ecNumber evidence="1 9">2.7.7.7</ecNumber>
    </recommendedName>
</protein>
<evidence type="ECO:0000313" key="12">
    <source>
        <dbReference type="EMBL" id="OOF67428.1"/>
    </source>
</evidence>
<organism evidence="12 13">
    <name type="scientific">Rodentibacter caecimuris</name>
    <dbReference type="NCBI Taxonomy" id="1796644"/>
    <lineage>
        <taxon>Bacteria</taxon>
        <taxon>Pseudomonadati</taxon>
        <taxon>Pseudomonadota</taxon>
        <taxon>Gammaproteobacteria</taxon>
        <taxon>Pasteurellales</taxon>
        <taxon>Pasteurellaceae</taxon>
        <taxon>Rodentibacter</taxon>
    </lineage>
</organism>
<keyword evidence="5" id="KW-0235">DNA replication</keyword>
<evidence type="ECO:0000256" key="8">
    <source>
        <dbReference type="ARBA" id="ARBA00049244"/>
    </source>
</evidence>
<dbReference type="EC" id="2.7.7.7" evidence="1 9"/>
<dbReference type="PANTHER" id="PTHR34388:SF1">
    <property type="entry name" value="DNA POLYMERASE III SUBUNIT DELTA"/>
    <property type="match status" value="1"/>
</dbReference>
<sequence length="344" mass="40098">MNRISAEQLSHSLNDRLAKIYYLVGQDPLLINESRDLIFDASTPQGFDEKTEISLDSGTDWNGLFEQVQSMGLFFERQVIILNLPENLTALLQTQLQKLVTLLHSDILLILSLPKLTKLMERQDWFVLANQYESQAILVNCQTPTPEQLPRWVSNRAKSMNLDIDDDAIKLLCYSYENNLLALKQALQMLALLYPDQKLNFSRTQNVVEQSSIFTPFQWIDALLGGKHKRAKRILEGLKAEDIQPVILLRMLQRELITILQLTQPQQREANIDMPLSVFQLRERFDHLKIWQNRRPLFSLAIQRLSYRRLYEVIQTLANIERLAKQEFSDEIWEQLADITTKMC</sequence>
<evidence type="ECO:0000256" key="5">
    <source>
        <dbReference type="ARBA" id="ARBA00022705"/>
    </source>
</evidence>
<dbReference type="Gene3D" id="1.20.272.10">
    <property type="match status" value="1"/>
</dbReference>
<feature type="domain" description="DNA polymerase III subunit delta C-terminal" evidence="11">
    <location>
        <begin position="216"/>
        <end position="344"/>
    </location>
</feature>
<evidence type="ECO:0000256" key="3">
    <source>
        <dbReference type="ARBA" id="ARBA00022679"/>
    </source>
</evidence>
<evidence type="ECO:0000256" key="9">
    <source>
        <dbReference type="NCBIfam" id="TIGR01128"/>
    </source>
</evidence>
<dbReference type="Pfam" id="PF14840">
    <property type="entry name" value="DNA_pol3_delt_C"/>
    <property type="match status" value="1"/>
</dbReference>
<dbReference type="InterPro" id="IPR032780">
    <property type="entry name" value="DNA_pol3_delt_C"/>
</dbReference>
<dbReference type="InterPro" id="IPR010372">
    <property type="entry name" value="DNA_pol3_delta_N"/>
</dbReference>
<evidence type="ECO:0000313" key="13">
    <source>
        <dbReference type="Proteomes" id="UP000188820"/>
    </source>
</evidence>
<evidence type="ECO:0000256" key="7">
    <source>
        <dbReference type="ARBA" id="ARBA00034754"/>
    </source>
</evidence>
<dbReference type="NCBIfam" id="TIGR01128">
    <property type="entry name" value="holA"/>
    <property type="match status" value="1"/>
</dbReference>
<dbReference type="SUPFAM" id="SSF52540">
    <property type="entry name" value="P-loop containing nucleoside triphosphate hydrolases"/>
    <property type="match status" value="1"/>
</dbReference>
<evidence type="ECO:0000256" key="6">
    <source>
        <dbReference type="ARBA" id="ARBA00022932"/>
    </source>
</evidence>
<evidence type="ECO:0000259" key="11">
    <source>
        <dbReference type="Pfam" id="PF14840"/>
    </source>
</evidence>
<keyword evidence="3" id="KW-0808">Transferase</keyword>
<keyword evidence="6" id="KW-0239">DNA-directed DNA polymerase</keyword>
<evidence type="ECO:0000259" key="10">
    <source>
        <dbReference type="Pfam" id="PF06144"/>
    </source>
</evidence>
<evidence type="ECO:0000256" key="4">
    <source>
        <dbReference type="ARBA" id="ARBA00022695"/>
    </source>
</evidence>
<dbReference type="Gene3D" id="1.10.8.60">
    <property type="match status" value="1"/>
</dbReference>
<reference evidence="12 13" key="1">
    <citation type="submission" date="2016-10" db="EMBL/GenBank/DDBJ databases">
        <title>Rodentibacter gen. nov. and new species.</title>
        <authorList>
            <person name="Christensen H."/>
        </authorList>
    </citation>
    <scope>NUCLEOTIDE SEQUENCE [LARGE SCALE GENOMIC DNA]</scope>
    <source>
        <strain evidence="12 13">1998236014</strain>
    </source>
</reference>
<comment type="caution">
    <text evidence="12">The sequence shown here is derived from an EMBL/GenBank/DDBJ whole genome shotgun (WGS) entry which is preliminary data.</text>
</comment>
<dbReference type="RefSeq" id="WP_077464520.1">
    <property type="nucleotide sequence ID" value="NZ_MLAA01000041.1"/>
</dbReference>
<dbReference type="Gene3D" id="3.40.50.300">
    <property type="entry name" value="P-loop containing nucleotide triphosphate hydrolases"/>
    <property type="match status" value="1"/>
</dbReference>
<accession>A0ABX3KV39</accession>
<comment type="similarity">
    <text evidence="7">Belongs to the DNA polymerase HolA subunit family.</text>
</comment>
<gene>
    <name evidence="12" type="ORF">BKG89_09775</name>
</gene>
<dbReference type="SUPFAM" id="SSF48019">
    <property type="entry name" value="post-AAA+ oligomerization domain-like"/>
    <property type="match status" value="1"/>
</dbReference>
<keyword evidence="13" id="KW-1185">Reference proteome</keyword>
<evidence type="ECO:0000256" key="1">
    <source>
        <dbReference type="ARBA" id="ARBA00012417"/>
    </source>
</evidence>